<reference evidence="3" key="1">
    <citation type="submission" date="2023-06" db="EMBL/GenBank/DDBJ databases">
        <title>Genome-scale phylogeny and comparative genomics of the fungal order Sordariales.</title>
        <authorList>
            <consortium name="Lawrence Berkeley National Laboratory"/>
            <person name="Hensen N."/>
            <person name="Bonometti L."/>
            <person name="Westerberg I."/>
            <person name="Brannstrom I.O."/>
            <person name="Guillou S."/>
            <person name="Cros-Aarteil S."/>
            <person name="Calhoun S."/>
            <person name="Haridas S."/>
            <person name="Kuo A."/>
            <person name="Mondo S."/>
            <person name="Pangilinan J."/>
            <person name="Riley R."/>
            <person name="LaButti K."/>
            <person name="Andreopoulos B."/>
            <person name="Lipzen A."/>
            <person name="Chen C."/>
            <person name="Yanf M."/>
            <person name="Daum C."/>
            <person name="Ng V."/>
            <person name="Clum A."/>
            <person name="Steindorff A."/>
            <person name="Ohm R."/>
            <person name="Martin F."/>
            <person name="Silar P."/>
            <person name="Natvig D."/>
            <person name="Lalanne C."/>
            <person name="Gautier V."/>
            <person name="Ament-velasquez S.L."/>
            <person name="Kruys A."/>
            <person name="Hutchinson M.I."/>
            <person name="Powell A.J."/>
            <person name="Barry K."/>
            <person name="Miller A.N."/>
            <person name="Grigoriev I.V."/>
            <person name="Debuchy R."/>
            <person name="Gladieux P."/>
            <person name="Thoren M.H."/>
            <person name="Johannesson H."/>
        </authorList>
    </citation>
    <scope>NUCLEOTIDE SEQUENCE</scope>
    <source>
        <strain evidence="3">SMH3187-1</strain>
    </source>
</reference>
<evidence type="ECO:0000256" key="2">
    <source>
        <dbReference type="ARBA" id="ARBA00023002"/>
    </source>
</evidence>
<dbReference type="Proteomes" id="UP001172155">
    <property type="component" value="Unassembled WGS sequence"/>
</dbReference>
<dbReference type="AlphaFoldDB" id="A0AA40ERB8"/>
<name>A0AA40ERB8_9PEZI</name>
<dbReference type="PRINTS" id="PR00081">
    <property type="entry name" value="GDHRDH"/>
</dbReference>
<evidence type="ECO:0000313" key="4">
    <source>
        <dbReference type="Proteomes" id="UP001172155"/>
    </source>
</evidence>
<dbReference type="InterPro" id="IPR036291">
    <property type="entry name" value="NAD(P)-bd_dom_sf"/>
</dbReference>
<dbReference type="GO" id="GO:0016616">
    <property type="term" value="F:oxidoreductase activity, acting on the CH-OH group of donors, NAD or NADP as acceptor"/>
    <property type="evidence" value="ECO:0007669"/>
    <property type="project" value="TreeGrafter"/>
</dbReference>
<comment type="similarity">
    <text evidence="1">Belongs to the short-chain dehydrogenases/reductases (SDR) family.</text>
</comment>
<keyword evidence="4" id="KW-1185">Reference proteome</keyword>
<dbReference type="EMBL" id="JAUKUD010000005">
    <property type="protein sequence ID" value="KAK0744070.1"/>
    <property type="molecule type" value="Genomic_DNA"/>
</dbReference>
<keyword evidence="2" id="KW-0560">Oxidoreductase</keyword>
<dbReference type="Gene3D" id="3.40.50.720">
    <property type="entry name" value="NAD(P)-binding Rossmann-like Domain"/>
    <property type="match status" value="1"/>
</dbReference>
<dbReference type="InterPro" id="IPR002347">
    <property type="entry name" value="SDR_fam"/>
</dbReference>
<accession>A0AA40ERB8</accession>
<dbReference type="Pfam" id="PF13561">
    <property type="entry name" value="adh_short_C2"/>
    <property type="match status" value="1"/>
</dbReference>
<gene>
    <name evidence="3" type="ORF">B0T18DRAFT_439722</name>
</gene>
<protein>
    <submittedName>
        <fullName evidence="3">Uncharacterized protein</fullName>
    </submittedName>
</protein>
<dbReference type="PANTHER" id="PTHR42760">
    <property type="entry name" value="SHORT-CHAIN DEHYDROGENASES/REDUCTASES FAMILY MEMBER"/>
    <property type="match status" value="1"/>
</dbReference>
<dbReference type="PANTHER" id="PTHR42760:SF133">
    <property type="entry name" value="3-OXOACYL-[ACYL-CARRIER-PROTEIN] REDUCTASE"/>
    <property type="match status" value="1"/>
</dbReference>
<evidence type="ECO:0000256" key="1">
    <source>
        <dbReference type="ARBA" id="ARBA00006484"/>
    </source>
</evidence>
<proteinExistence type="inferred from homology"/>
<sequence>MAPDTFSLTGKTAIVTGSGRENGIGAAIAHTLARNGARVVINHVSDSSAPRAAKVAAGIQSIGADAIVVQADVSTPEGAAKLANETLKGFNADRIDILGTTTPSIQFPERSVNNAGGGTAQGVSIFDVSAAEVERGFAANTYSTLYTVQAVAPHMPRGGRIVNIGSVVSRVRNAPGLAVYGASKAAQEYLTGAMSYELGTTKGITVNTVAPGPVGDTDANGWYPDGDMKTDVGAKLAVGAKLGRVAGEVDEIADAVLLVVSEQGRWLTGQYIAASGGITE</sequence>
<comment type="caution">
    <text evidence="3">The sequence shown here is derived from an EMBL/GenBank/DDBJ whole genome shotgun (WGS) entry which is preliminary data.</text>
</comment>
<dbReference type="SUPFAM" id="SSF51735">
    <property type="entry name" value="NAD(P)-binding Rossmann-fold domains"/>
    <property type="match status" value="1"/>
</dbReference>
<organism evidence="3 4">
    <name type="scientific">Schizothecium vesticola</name>
    <dbReference type="NCBI Taxonomy" id="314040"/>
    <lineage>
        <taxon>Eukaryota</taxon>
        <taxon>Fungi</taxon>
        <taxon>Dikarya</taxon>
        <taxon>Ascomycota</taxon>
        <taxon>Pezizomycotina</taxon>
        <taxon>Sordariomycetes</taxon>
        <taxon>Sordariomycetidae</taxon>
        <taxon>Sordariales</taxon>
        <taxon>Schizotheciaceae</taxon>
        <taxon>Schizothecium</taxon>
    </lineage>
</organism>
<evidence type="ECO:0000313" key="3">
    <source>
        <dbReference type="EMBL" id="KAK0744070.1"/>
    </source>
</evidence>